<accession>T1JXV0</accession>
<keyword evidence="2 5" id="KW-0812">Transmembrane</keyword>
<evidence type="ECO:0000313" key="7">
    <source>
        <dbReference type="EnsemblMetazoa" id="tetur02g13340.1"/>
    </source>
</evidence>
<dbReference type="InterPro" id="IPR011701">
    <property type="entry name" value="MFS"/>
</dbReference>
<dbReference type="GO" id="GO:0022857">
    <property type="term" value="F:transmembrane transporter activity"/>
    <property type="evidence" value="ECO:0007669"/>
    <property type="project" value="InterPro"/>
</dbReference>
<feature type="domain" description="Major facilitator superfamily (MFS) profile" evidence="6">
    <location>
        <begin position="11"/>
        <end position="440"/>
    </location>
</feature>
<evidence type="ECO:0000313" key="8">
    <source>
        <dbReference type="Proteomes" id="UP000015104"/>
    </source>
</evidence>
<dbReference type="Pfam" id="PF07690">
    <property type="entry name" value="MFS_1"/>
    <property type="match status" value="1"/>
</dbReference>
<evidence type="ECO:0000256" key="1">
    <source>
        <dbReference type="ARBA" id="ARBA00004141"/>
    </source>
</evidence>
<feature type="transmembrane region" description="Helical" evidence="5">
    <location>
        <begin position="385"/>
        <end position="406"/>
    </location>
</feature>
<feature type="transmembrane region" description="Helical" evidence="5">
    <location>
        <begin position="356"/>
        <end position="378"/>
    </location>
</feature>
<dbReference type="PANTHER" id="PTHR23121:SF9">
    <property type="entry name" value="SODIUM-DEPENDENT GLUCOSE TRANSPORTER 1"/>
    <property type="match status" value="1"/>
</dbReference>
<dbReference type="EnsemblMetazoa" id="tetur02g13340.1">
    <property type="protein sequence ID" value="tetur02g13340.1"/>
    <property type="gene ID" value="tetur02g13340"/>
</dbReference>
<dbReference type="Proteomes" id="UP000015104">
    <property type="component" value="Unassembled WGS sequence"/>
</dbReference>
<feature type="transmembrane region" description="Helical" evidence="5">
    <location>
        <begin position="12"/>
        <end position="34"/>
    </location>
</feature>
<dbReference type="InterPro" id="IPR036259">
    <property type="entry name" value="MFS_trans_sf"/>
</dbReference>
<keyword evidence="3 5" id="KW-1133">Transmembrane helix</keyword>
<feature type="transmembrane region" description="Helical" evidence="5">
    <location>
        <begin position="101"/>
        <end position="122"/>
    </location>
</feature>
<reference evidence="7" key="2">
    <citation type="submission" date="2015-06" db="UniProtKB">
        <authorList>
            <consortium name="EnsemblMetazoa"/>
        </authorList>
    </citation>
    <scope>IDENTIFICATION</scope>
</reference>
<evidence type="ECO:0000256" key="5">
    <source>
        <dbReference type="SAM" id="Phobius"/>
    </source>
</evidence>
<dbReference type="Gene3D" id="1.20.1250.20">
    <property type="entry name" value="MFS general substrate transporter like domains"/>
    <property type="match status" value="1"/>
</dbReference>
<sequence length="467" mass="51416">MVKLSKYEKIATAIVWLVYFVYGIATSLMNTTIIDLTEILQTDVSTVSYGLLSRAVFHCIGAPLFGWTFTLFSREFQYALSLALFGLGTCFTASSKTFTTFIVFNSLAGLATSGVDIASYVILLEIYKENANPYLQAMGGFWGLGQILAPLITRPFLSSDETFETGNTTITKHIPTSIQIPYNVLGIACVVVGGFVMIFTCFYESQKSKSSDHSPKTKVEPDLASRSSSLSASFRENIGKHPIKREDSFLLPKKLPKGYYITIVLLAAILVNFQIGLDLDFFNFLHTYAVEGPTKITKSDASYLVSLCGFVQLASRFVSIFISIYVRPGTIISISSLITLAAVISLIFTGTTITGLWTGAIILSIGLAPIGSSIYAYLEERMTVTSTIAAILSFSSTILSTSGPYIVGNAISTDPFVFILYILICNVSVIIMYIMLVIAEVWRRRYLEKQKNLNTLFNNRPNYISKP</sequence>
<feature type="transmembrane region" description="Helical" evidence="5">
    <location>
        <begin position="180"/>
        <end position="203"/>
    </location>
</feature>
<dbReference type="SUPFAM" id="SSF103473">
    <property type="entry name" value="MFS general substrate transporter"/>
    <property type="match status" value="1"/>
</dbReference>
<name>T1JXV0_TETUR</name>
<dbReference type="HOGENOM" id="CLU_028923_2_1_1"/>
<dbReference type="AlphaFoldDB" id="T1JXV0"/>
<dbReference type="OrthoDB" id="6510368at2759"/>
<evidence type="ECO:0000256" key="3">
    <source>
        <dbReference type="ARBA" id="ARBA00022989"/>
    </source>
</evidence>
<feature type="transmembrane region" description="Helical" evidence="5">
    <location>
        <begin position="331"/>
        <end position="350"/>
    </location>
</feature>
<dbReference type="GO" id="GO:0016020">
    <property type="term" value="C:membrane"/>
    <property type="evidence" value="ECO:0007669"/>
    <property type="project" value="UniProtKB-SubCell"/>
</dbReference>
<protein>
    <recommendedName>
        <fullName evidence="6">Major facilitator superfamily (MFS) profile domain-containing protein</fullName>
    </recommendedName>
</protein>
<dbReference type="KEGG" id="tut:107371192"/>
<dbReference type="EMBL" id="CAEY01000835">
    <property type="status" value="NOT_ANNOTATED_CDS"/>
    <property type="molecule type" value="Genomic_DNA"/>
</dbReference>
<dbReference type="InterPro" id="IPR020846">
    <property type="entry name" value="MFS_dom"/>
</dbReference>
<comment type="subcellular location">
    <subcellularLocation>
        <location evidence="1">Membrane</location>
        <topology evidence="1">Multi-pass membrane protein</topology>
    </subcellularLocation>
</comment>
<keyword evidence="4 5" id="KW-0472">Membrane</keyword>
<feature type="transmembrane region" description="Helical" evidence="5">
    <location>
        <begin position="258"/>
        <end position="277"/>
    </location>
</feature>
<feature type="transmembrane region" description="Helical" evidence="5">
    <location>
        <begin position="46"/>
        <end position="69"/>
    </location>
</feature>
<keyword evidence="8" id="KW-1185">Reference proteome</keyword>
<feature type="transmembrane region" description="Helical" evidence="5">
    <location>
        <begin position="418"/>
        <end position="442"/>
    </location>
</feature>
<dbReference type="STRING" id="32264.T1JXV0"/>
<feature type="transmembrane region" description="Helical" evidence="5">
    <location>
        <begin position="76"/>
        <end position="95"/>
    </location>
</feature>
<dbReference type="PROSITE" id="PS50850">
    <property type="entry name" value="MFS"/>
    <property type="match status" value="1"/>
</dbReference>
<feature type="transmembrane region" description="Helical" evidence="5">
    <location>
        <begin position="303"/>
        <end position="324"/>
    </location>
</feature>
<evidence type="ECO:0000256" key="4">
    <source>
        <dbReference type="ARBA" id="ARBA00023136"/>
    </source>
</evidence>
<dbReference type="PANTHER" id="PTHR23121">
    <property type="entry name" value="SODIUM-DEPENDENT GLUCOSE TRANSPORTER 1"/>
    <property type="match status" value="1"/>
</dbReference>
<proteinExistence type="predicted"/>
<evidence type="ECO:0000256" key="2">
    <source>
        <dbReference type="ARBA" id="ARBA00022692"/>
    </source>
</evidence>
<dbReference type="OMA" id="VWILEMF"/>
<organism evidence="7 8">
    <name type="scientific">Tetranychus urticae</name>
    <name type="common">Two-spotted spider mite</name>
    <dbReference type="NCBI Taxonomy" id="32264"/>
    <lineage>
        <taxon>Eukaryota</taxon>
        <taxon>Metazoa</taxon>
        <taxon>Ecdysozoa</taxon>
        <taxon>Arthropoda</taxon>
        <taxon>Chelicerata</taxon>
        <taxon>Arachnida</taxon>
        <taxon>Acari</taxon>
        <taxon>Acariformes</taxon>
        <taxon>Trombidiformes</taxon>
        <taxon>Prostigmata</taxon>
        <taxon>Eleutherengona</taxon>
        <taxon>Raphignathae</taxon>
        <taxon>Tetranychoidea</taxon>
        <taxon>Tetranychidae</taxon>
        <taxon>Tetranychus</taxon>
    </lineage>
</organism>
<feature type="transmembrane region" description="Helical" evidence="5">
    <location>
        <begin position="134"/>
        <end position="153"/>
    </location>
</feature>
<reference evidence="8" key="1">
    <citation type="submission" date="2011-08" db="EMBL/GenBank/DDBJ databases">
        <authorList>
            <person name="Rombauts S."/>
        </authorList>
    </citation>
    <scope>NUCLEOTIDE SEQUENCE</scope>
    <source>
        <strain evidence="8">London</strain>
    </source>
</reference>
<gene>
    <name evidence="7" type="primary">107371192</name>
</gene>
<evidence type="ECO:0000259" key="6">
    <source>
        <dbReference type="PROSITE" id="PS50850"/>
    </source>
</evidence>